<accession>A0ABR3VVS4</accession>
<dbReference type="Proteomes" id="UP001586593">
    <property type="component" value="Unassembled WGS sequence"/>
</dbReference>
<gene>
    <name evidence="2" type="ORF">VTK73DRAFT_319</name>
</gene>
<name>A0ABR3VVS4_9PEZI</name>
<feature type="region of interest" description="Disordered" evidence="1">
    <location>
        <begin position="95"/>
        <end position="128"/>
    </location>
</feature>
<evidence type="ECO:0000313" key="3">
    <source>
        <dbReference type="Proteomes" id="UP001586593"/>
    </source>
</evidence>
<proteinExistence type="predicted"/>
<sequence length="150" mass="16721">MGSNKTEGSAEYLILVYHGRRFVVGRPDTFNDLIRLIKDDLNAPSDCFRELRIEYPGGGGPLVELHRSAYGLLRNGMEVYVADAWAVAQRQDVLHKEEDDEAYEDTLDDDGSEDATDSDVSLASGDLNLREDDKPILQGLITKESGYPEK</sequence>
<reference evidence="2 3" key="1">
    <citation type="journal article" date="2024" name="Commun. Biol.">
        <title>Comparative genomic analysis of thermophilic fungi reveals convergent evolutionary adaptations and gene losses.</title>
        <authorList>
            <person name="Steindorff A.S."/>
            <person name="Aguilar-Pontes M.V."/>
            <person name="Robinson A.J."/>
            <person name="Andreopoulos B."/>
            <person name="LaButti K."/>
            <person name="Kuo A."/>
            <person name="Mondo S."/>
            <person name="Riley R."/>
            <person name="Otillar R."/>
            <person name="Haridas S."/>
            <person name="Lipzen A."/>
            <person name="Grimwood J."/>
            <person name="Schmutz J."/>
            <person name="Clum A."/>
            <person name="Reid I.D."/>
            <person name="Moisan M.C."/>
            <person name="Butler G."/>
            <person name="Nguyen T.T.M."/>
            <person name="Dewar K."/>
            <person name="Conant G."/>
            <person name="Drula E."/>
            <person name="Henrissat B."/>
            <person name="Hansel C."/>
            <person name="Singer S."/>
            <person name="Hutchinson M.I."/>
            <person name="de Vries R.P."/>
            <person name="Natvig D.O."/>
            <person name="Powell A.J."/>
            <person name="Tsang A."/>
            <person name="Grigoriev I.V."/>
        </authorList>
    </citation>
    <scope>NUCLEOTIDE SEQUENCE [LARGE SCALE GENOMIC DNA]</scope>
    <source>
        <strain evidence="2 3">ATCC 24622</strain>
    </source>
</reference>
<comment type="caution">
    <text evidence="2">The sequence shown here is derived from an EMBL/GenBank/DDBJ whole genome shotgun (WGS) entry which is preliminary data.</text>
</comment>
<organism evidence="2 3">
    <name type="scientific">Phialemonium thermophilum</name>
    <dbReference type="NCBI Taxonomy" id="223376"/>
    <lineage>
        <taxon>Eukaryota</taxon>
        <taxon>Fungi</taxon>
        <taxon>Dikarya</taxon>
        <taxon>Ascomycota</taxon>
        <taxon>Pezizomycotina</taxon>
        <taxon>Sordariomycetes</taxon>
        <taxon>Sordariomycetidae</taxon>
        <taxon>Cephalothecales</taxon>
        <taxon>Cephalothecaceae</taxon>
        <taxon>Phialemonium</taxon>
    </lineage>
</organism>
<keyword evidence="3" id="KW-1185">Reference proteome</keyword>
<evidence type="ECO:0000313" key="2">
    <source>
        <dbReference type="EMBL" id="KAL1846249.1"/>
    </source>
</evidence>
<dbReference type="EMBL" id="JAZHXJ010001044">
    <property type="protein sequence ID" value="KAL1846249.1"/>
    <property type="molecule type" value="Genomic_DNA"/>
</dbReference>
<evidence type="ECO:0000256" key="1">
    <source>
        <dbReference type="SAM" id="MobiDB-lite"/>
    </source>
</evidence>
<protein>
    <submittedName>
        <fullName evidence="2">Uncharacterized protein</fullName>
    </submittedName>
</protein>
<feature type="compositionally biased region" description="Acidic residues" evidence="1">
    <location>
        <begin position="98"/>
        <end position="117"/>
    </location>
</feature>